<dbReference type="EMBL" id="JANBUH010000067">
    <property type="protein sequence ID" value="KAJ2755338.1"/>
    <property type="molecule type" value="Genomic_DNA"/>
</dbReference>
<dbReference type="InterPro" id="IPR007052">
    <property type="entry name" value="CS_dom"/>
</dbReference>
<comment type="subcellular location">
    <subcellularLocation>
        <location evidence="2">Cytoplasm</location>
    </subcellularLocation>
    <subcellularLocation>
        <location evidence="1">Nucleus</location>
    </subcellularLocation>
</comment>
<dbReference type="InterPro" id="IPR037895">
    <property type="entry name" value="NUDCD1"/>
</dbReference>
<dbReference type="AlphaFoldDB" id="A0A9W8GYF3"/>
<dbReference type="InterPro" id="IPR008978">
    <property type="entry name" value="HSP20-like_chaperone"/>
</dbReference>
<evidence type="ECO:0000313" key="7">
    <source>
        <dbReference type="EMBL" id="KAJ2755338.1"/>
    </source>
</evidence>
<gene>
    <name evidence="7" type="ORF">GGI19_001728</name>
</gene>
<dbReference type="GO" id="GO:0005634">
    <property type="term" value="C:nucleus"/>
    <property type="evidence" value="ECO:0007669"/>
    <property type="project" value="UniProtKB-SubCell"/>
</dbReference>
<evidence type="ECO:0000259" key="6">
    <source>
        <dbReference type="PROSITE" id="PS51203"/>
    </source>
</evidence>
<sequence>MSYTILDFKPDTGLLNPRFDGYKLRLADSEDTTRVYSLESEPVSPQKLPSSTPLGYDEACFCVHYNHLFVGPRDSTFIYIDSAGVAHMVYVDKHSPLQVVALFAIPQQESDSALAGYPGAYALSENLILLFDGVESVYVIQRLPAAKGREQWSAIGLFGIGPGPMAAGPAEPHTWRRMYSILGAALVREADQTLIRLHVSYRIDRAAETTAGLSGSRGIGACPSLALPGITASRQQTPPPFCVMAVEVDMPQLACNSVLQTAQPQMPATLYPRTVHTLRSHAIPVYCEYTAGDTYVLGVRDGVELDDTESASRPHSPSEASLSEVPPCIPDLYYWSQTSSDVTMCIELPVSVNAKQIQCVLTRVAITLRFSEAPECEAKYGLNHAMLCDEIVADDSVWTIENGRLLTLYLQKVHEGARWPTLFSKDDGVLETMDPNEFAVIRERLQRLTSDSFDPHRPAGVPTMALATEEVDQDNDELEQESSSVVFSVRDWRTGVASASSVAGSPGWLCPSFSRPLSQRQGGSGELPPVCLRFDVDGTVFGFNAENMHQSGGHVHADASTCPRHLGTFAALSYIQASKREKRFMYVDCDMTVAVLAETQRRIYVYHQVASDNSNTAAQSVVDLGNAAVAGETEELLGIQLSGRMLVVLREHSICTINLDRC</sequence>
<dbReference type="Pfam" id="PF04969">
    <property type="entry name" value="CS"/>
    <property type="match status" value="1"/>
</dbReference>
<keyword evidence="4" id="KW-0963">Cytoplasm</keyword>
<dbReference type="CDD" id="cd06467">
    <property type="entry name" value="p23_NUDC_like"/>
    <property type="match status" value="1"/>
</dbReference>
<dbReference type="SUPFAM" id="SSF49764">
    <property type="entry name" value="HSP20-like chaperones"/>
    <property type="match status" value="1"/>
</dbReference>
<dbReference type="Gene3D" id="2.60.40.790">
    <property type="match status" value="1"/>
</dbReference>
<organism evidence="7 8">
    <name type="scientific">Coemansia pectinata</name>
    <dbReference type="NCBI Taxonomy" id="1052879"/>
    <lineage>
        <taxon>Eukaryota</taxon>
        <taxon>Fungi</taxon>
        <taxon>Fungi incertae sedis</taxon>
        <taxon>Zoopagomycota</taxon>
        <taxon>Kickxellomycotina</taxon>
        <taxon>Kickxellomycetes</taxon>
        <taxon>Kickxellales</taxon>
        <taxon>Kickxellaceae</taxon>
        <taxon>Coemansia</taxon>
    </lineage>
</organism>
<proteinExistence type="predicted"/>
<comment type="caution">
    <text evidence="7">The sequence shown here is derived from an EMBL/GenBank/DDBJ whole genome shotgun (WGS) entry which is preliminary data.</text>
</comment>
<protein>
    <recommendedName>
        <fullName evidence="3">NudC domain-containing protein 1</fullName>
    </recommendedName>
</protein>
<dbReference type="GO" id="GO:0005737">
    <property type="term" value="C:cytoplasm"/>
    <property type="evidence" value="ECO:0007669"/>
    <property type="project" value="UniProtKB-SubCell"/>
</dbReference>
<evidence type="ECO:0000256" key="2">
    <source>
        <dbReference type="ARBA" id="ARBA00004496"/>
    </source>
</evidence>
<evidence type="ECO:0000256" key="4">
    <source>
        <dbReference type="ARBA" id="ARBA00022490"/>
    </source>
</evidence>
<evidence type="ECO:0000256" key="5">
    <source>
        <dbReference type="ARBA" id="ARBA00023242"/>
    </source>
</evidence>
<dbReference type="PROSITE" id="PS51203">
    <property type="entry name" value="CS"/>
    <property type="match status" value="1"/>
</dbReference>
<dbReference type="PANTHER" id="PTHR21664">
    <property type="entry name" value="CHRONIC MYELOGENOUS LEUKEMIA TUMOR ANTIGEN 66"/>
    <property type="match status" value="1"/>
</dbReference>
<reference evidence="7" key="1">
    <citation type="submission" date="2022-07" db="EMBL/GenBank/DDBJ databases">
        <title>Phylogenomic reconstructions and comparative analyses of Kickxellomycotina fungi.</title>
        <authorList>
            <person name="Reynolds N.K."/>
            <person name="Stajich J.E."/>
            <person name="Barry K."/>
            <person name="Grigoriev I.V."/>
            <person name="Crous P."/>
            <person name="Smith M.E."/>
        </authorList>
    </citation>
    <scope>NUCLEOTIDE SEQUENCE</scope>
    <source>
        <strain evidence="7">BCRC 34297</strain>
    </source>
</reference>
<dbReference type="OrthoDB" id="428655at2759"/>
<keyword evidence="5" id="KW-0539">Nucleus</keyword>
<evidence type="ECO:0000313" key="8">
    <source>
        <dbReference type="Proteomes" id="UP001140011"/>
    </source>
</evidence>
<feature type="domain" description="CS" evidence="6">
    <location>
        <begin position="328"/>
        <end position="423"/>
    </location>
</feature>
<keyword evidence="8" id="KW-1185">Reference proteome</keyword>
<dbReference type="Proteomes" id="UP001140011">
    <property type="component" value="Unassembled WGS sequence"/>
</dbReference>
<dbReference type="PANTHER" id="PTHR21664:SF1">
    <property type="entry name" value="NUDC DOMAIN-CONTAINING PROTEIN 1"/>
    <property type="match status" value="1"/>
</dbReference>
<name>A0A9W8GYF3_9FUNG</name>
<evidence type="ECO:0000256" key="1">
    <source>
        <dbReference type="ARBA" id="ARBA00004123"/>
    </source>
</evidence>
<accession>A0A9W8GYF3</accession>
<evidence type="ECO:0000256" key="3">
    <source>
        <dbReference type="ARBA" id="ARBA00018915"/>
    </source>
</evidence>